<evidence type="ECO:0000256" key="1">
    <source>
        <dbReference type="ARBA" id="ARBA00005417"/>
    </source>
</evidence>
<feature type="domain" description="ABC transporter" evidence="5">
    <location>
        <begin position="4"/>
        <end position="237"/>
    </location>
</feature>
<dbReference type="SUPFAM" id="SSF52540">
    <property type="entry name" value="P-loop containing nucleoside triphosphate hydrolases"/>
    <property type="match status" value="1"/>
</dbReference>
<dbReference type="RefSeq" id="WP_110269700.1">
    <property type="nucleotide sequence ID" value="NZ_CP029289.2"/>
</dbReference>
<dbReference type="FunFam" id="3.40.50.300:FF:000134">
    <property type="entry name" value="Iron-enterobactin ABC transporter ATP-binding protein"/>
    <property type="match status" value="1"/>
</dbReference>
<dbReference type="GeneID" id="36831188"/>
<dbReference type="GO" id="GO:0016887">
    <property type="term" value="F:ATP hydrolysis activity"/>
    <property type="evidence" value="ECO:0007669"/>
    <property type="project" value="InterPro"/>
</dbReference>
<dbReference type="InterPro" id="IPR003593">
    <property type="entry name" value="AAA+_ATPase"/>
</dbReference>
<name>A0A2U9ICR9_9CREN</name>
<comment type="similarity">
    <text evidence="1">Belongs to the ABC transporter superfamily.</text>
</comment>
<evidence type="ECO:0000313" key="6">
    <source>
        <dbReference type="EMBL" id="AWR93816.1"/>
    </source>
</evidence>
<reference evidence="6 7" key="1">
    <citation type="submission" date="2018-05" db="EMBL/GenBank/DDBJ databases">
        <title>Complete Genome Sequences of Extremely Thermoacidophilic, Metal-Mobilizing Type-Strain Members of the Archaeal Family Sulfolobaceae: Acidianus brierleyi DSM-1651T, Acidianus sulfidivorans DSM-18786T, Metallosphaera hakonensis DSM-7519T, and Metallosphaera prunae DSM-10039T.</title>
        <authorList>
            <person name="Counts J.A."/>
            <person name="Kelly R.M."/>
        </authorList>
    </citation>
    <scope>NUCLEOTIDE SEQUENCE [LARGE SCALE GENOMIC DNA]</scope>
    <source>
        <strain evidence="6 7">DSM 1651</strain>
    </source>
</reference>
<gene>
    <name evidence="6" type="ORF">DFR85_03490</name>
</gene>
<dbReference type="OrthoDB" id="44250at2157"/>
<protein>
    <submittedName>
        <fullName evidence="6">ABC transporter ATP-binding protein</fullName>
    </submittedName>
</protein>
<organism evidence="6 7">
    <name type="scientific">Acidianus brierleyi</name>
    <dbReference type="NCBI Taxonomy" id="41673"/>
    <lineage>
        <taxon>Archaea</taxon>
        <taxon>Thermoproteota</taxon>
        <taxon>Thermoprotei</taxon>
        <taxon>Sulfolobales</taxon>
        <taxon>Sulfolobaceae</taxon>
        <taxon>Acidianus</taxon>
    </lineage>
</organism>
<evidence type="ECO:0000256" key="4">
    <source>
        <dbReference type="ARBA" id="ARBA00022840"/>
    </source>
</evidence>
<dbReference type="AlphaFoldDB" id="A0A2U9ICR9"/>
<accession>A0A2U9ICR9</accession>
<keyword evidence="4 6" id="KW-0067">ATP-binding</keyword>
<dbReference type="InterPro" id="IPR050153">
    <property type="entry name" value="Metal_Ion_Import_ABC"/>
</dbReference>
<dbReference type="PANTHER" id="PTHR42734">
    <property type="entry name" value="METAL TRANSPORT SYSTEM ATP-BINDING PROTEIN TM_0124-RELATED"/>
    <property type="match status" value="1"/>
</dbReference>
<dbReference type="GO" id="GO:0005524">
    <property type="term" value="F:ATP binding"/>
    <property type="evidence" value="ECO:0007669"/>
    <property type="project" value="UniProtKB-KW"/>
</dbReference>
<dbReference type="EMBL" id="CP029289">
    <property type="protein sequence ID" value="AWR93816.1"/>
    <property type="molecule type" value="Genomic_DNA"/>
</dbReference>
<evidence type="ECO:0000256" key="2">
    <source>
        <dbReference type="ARBA" id="ARBA00022448"/>
    </source>
</evidence>
<dbReference type="KEGG" id="abri:DFR85_03490"/>
<evidence type="ECO:0000259" key="5">
    <source>
        <dbReference type="PROSITE" id="PS50893"/>
    </source>
</evidence>
<evidence type="ECO:0000256" key="3">
    <source>
        <dbReference type="ARBA" id="ARBA00022741"/>
    </source>
</evidence>
<dbReference type="PANTHER" id="PTHR42734:SF6">
    <property type="entry name" value="MOLYBDATE IMPORT ATP-BINDING PROTEIN MOLC"/>
    <property type="match status" value="1"/>
</dbReference>
<dbReference type="Pfam" id="PF00005">
    <property type="entry name" value="ABC_tran"/>
    <property type="match status" value="1"/>
</dbReference>
<dbReference type="Proteomes" id="UP000248044">
    <property type="component" value="Chromosome"/>
</dbReference>
<sequence length="251" mass="28017">MVTLKVSNVSLSYSSVKVLNNITFSLEENSVVSLLGPNGSGKTTLLKTIDGLLRPNNGSVYVNCKLVHKLSRKDVAKVLGYVPQKLEVSELAAFEFVLTARRPYVDFDYSKEDKRIALDALKEVGMLQFKDRLLTELSGGQLQKIYIARALASGANVLLFDEPTSNLDPKASSEAMRLLKRISLLSNKTIIISIHDLSLAYRYSDISIFLKDGKIVAIGRTDEVFNADIIKLVYEIDTEVDKNKKIVIFYY</sequence>
<proteinExistence type="inferred from homology"/>
<dbReference type="Gene3D" id="3.40.50.300">
    <property type="entry name" value="P-loop containing nucleotide triphosphate hydrolases"/>
    <property type="match status" value="1"/>
</dbReference>
<keyword evidence="7" id="KW-1185">Reference proteome</keyword>
<keyword evidence="3" id="KW-0547">Nucleotide-binding</keyword>
<dbReference type="CDD" id="cd03214">
    <property type="entry name" value="ABC_Iron-Siderophores_B12_Hemin"/>
    <property type="match status" value="1"/>
</dbReference>
<evidence type="ECO:0000313" key="7">
    <source>
        <dbReference type="Proteomes" id="UP000248044"/>
    </source>
</evidence>
<dbReference type="PROSITE" id="PS50893">
    <property type="entry name" value="ABC_TRANSPORTER_2"/>
    <property type="match status" value="1"/>
</dbReference>
<keyword evidence="2" id="KW-0813">Transport</keyword>
<dbReference type="InterPro" id="IPR003439">
    <property type="entry name" value="ABC_transporter-like_ATP-bd"/>
</dbReference>
<dbReference type="SMART" id="SM00382">
    <property type="entry name" value="AAA"/>
    <property type="match status" value="1"/>
</dbReference>
<dbReference type="InterPro" id="IPR027417">
    <property type="entry name" value="P-loop_NTPase"/>
</dbReference>